<accession>A0A366DZC5</accession>
<sequence>MHKQSDTPTETNGSLSAEATWPQIERRRYPRNGDGITKPVALPSAAPPVPSLHFSTQGLPPAEQFKAWRAYMQPIIDVQLPDNVTLEDGFIVSHTVWHLGRMLLVRQQSDAYSYARTTAQLRYSPIDHWYLGLRRSGEAWTEVDGKVIKTGYGRVAFRTLGHPYRGRCTQSEIILLYMPYSLFSSEAGLFKSVNNCILSGTLAELLASYLGQVEAHLSSLTLNDLPGIVQTIRNMIANGLEPCLRSDPEHTEHSAFGTMERVHHYIHHNLHDPQLTADKICRSVGMSRTRLYQLFEGRGGVLNYIRKQRLQAAYEKLQDPANQDRVLDIAQTAGFEVAANFTRAFTSEFGISPSKVRKSLACFPSENTVATTSDNKQISFENWLRNLDL</sequence>
<evidence type="ECO:0000313" key="7">
    <source>
        <dbReference type="Proteomes" id="UP000252893"/>
    </source>
</evidence>
<evidence type="ECO:0000259" key="5">
    <source>
        <dbReference type="PROSITE" id="PS01124"/>
    </source>
</evidence>
<keyword evidence="1" id="KW-0805">Transcription regulation</keyword>
<dbReference type="GO" id="GO:0003700">
    <property type="term" value="F:DNA-binding transcription factor activity"/>
    <property type="evidence" value="ECO:0007669"/>
    <property type="project" value="InterPro"/>
</dbReference>
<keyword evidence="2" id="KW-0238">DNA-binding</keyword>
<dbReference type="EMBL" id="QNRH01000003">
    <property type="protein sequence ID" value="RBO95460.1"/>
    <property type="molecule type" value="Genomic_DNA"/>
</dbReference>
<dbReference type="Gene3D" id="1.10.10.60">
    <property type="entry name" value="Homeodomain-like"/>
    <property type="match status" value="1"/>
</dbReference>
<evidence type="ECO:0000256" key="1">
    <source>
        <dbReference type="ARBA" id="ARBA00023015"/>
    </source>
</evidence>
<reference evidence="6 7" key="1">
    <citation type="submission" date="2018-06" db="EMBL/GenBank/DDBJ databases">
        <title>Genomic Encyclopedia of Type Strains, Phase IV (KMG-IV): sequencing the most valuable type-strain genomes for metagenomic binning, comparative biology and taxonomic classification.</title>
        <authorList>
            <person name="Goeker M."/>
        </authorList>
    </citation>
    <scope>NUCLEOTIDE SEQUENCE [LARGE SCALE GENOMIC DNA]</scope>
    <source>
        <strain evidence="6 7">DSM 25619</strain>
    </source>
</reference>
<evidence type="ECO:0000256" key="4">
    <source>
        <dbReference type="SAM" id="MobiDB-lite"/>
    </source>
</evidence>
<dbReference type="InterPro" id="IPR009057">
    <property type="entry name" value="Homeodomain-like_sf"/>
</dbReference>
<evidence type="ECO:0000256" key="3">
    <source>
        <dbReference type="ARBA" id="ARBA00023163"/>
    </source>
</evidence>
<feature type="domain" description="HTH araC/xylS-type" evidence="5">
    <location>
        <begin position="260"/>
        <end position="359"/>
    </location>
</feature>
<dbReference type="GO" id="GO:0043565">
    <property type="term" value="F:sequence-specific DNA binding"/>
    <property type="evidence" value="ECO:0007669"/>
    <property type="project" value="InterPro"/>
</dbReference>
<dbReference type="PANTHER" id="PTHR46796">
    <property type="entry name" value="HTH-TYPE TRANSCRIPTIONAL ACTIVATOR RHAS-RELATED"/>
    <property type="match status" value="1"/>
</dbReference>
<comment type="caution">
    <text evidence="6">The sequence shown here is derived from an EMBL/GenBank/DDBJ whole genome shotgun (WGS) entry which is preliminary data.</text>
</comment>
<keyword evidence="3" id="KW-0804">Transcription</keyword>
<protein>
    <submittedName>
        <fullName evidence="6">AraC family transcriptional regulator</fullName>
    </submittedName>
</protein>
<evidence type="ECO:0000256" key="2">
    <source>
        <dbReference type="ARBA" id="ARBA00023125"/>
    </source>
</evidence>
<dbReference type="Proteomes" id="UP000252893">
    <property type="component" value="Unassembled WGS sequence"/>
</dbReference>
<dbReference type="Pfam" id="PF12833">
    <property type="entry name" value="HTH_18"/>
    <property type="match status" value="1"/>
</dbReference>
<dbReference type="SMART" id="SM00342">
    <property type="entry name" value="HTH_ARAC"/>
    <property type="match status" value="1"/>
</dbReference>
<name>A0A366DZC5_9HYPH</name>
<organism evidence="6 7">
    <name type="scientific">Pseudochrobactrum asaccharolyticum</name>
    <dbReference type="NCBI Taxonomy" id="354351"/>
    <lineage>
        <taxon>Bacteria</taxon>
        <taxon>Pseudomonadati</taxon>
        <taxon>Pseudomonadota</taxon>
        <taxon>Alphaproteobacteria</taxon>
        <taxon>Hyphomicrobiales</taxon>
        <taxon>Brucellaceae</taxon>
        <taxon>Pseudochrobactrum</taxon>
    </lineage>
</organism>
<proteinExistence type="predicted"/>
<dbReference type="PANTHER" id="PTHR46796:SF6">
    <property type="entry name" value="ARAC SUBFAMILY"/>
    <property type="match status" value="1"/>
</dbReference>
<keyword evidence="7" id="KW-1185">Reference proteome</keyword>
<dbReference type="AlphaFoldDB" id="A0A366DZC5"/>
<dbReference type="SUPFAM" id="SSF46689">
    <property type="entry name" value="Homeodomain-like"/>
    <property type="match status" value="1"/>
</dbReference>
<dbReference type="OrthoDB" id="7908913at2"/>
<feature type="region of interest" description="Disordered" evidence="4">
    <location>
        <begin position="1"/>
        <end position="42"/>
    </location>
</feature>
<dbReference type="InterPro" id="IPR018060">
    <property type="entry name" value="HTH_AraC"/>
</dbReference>
<dbReference type="PROSITE" id="PS01124">
    <property type="entry name" value="HTH_ARAC_FAMILY_2"/>
    <property type="match status" value="1"/>
</dbReference>
<dbReference type="InterPro" id="IPR050204">
    <property type="entry name" value="AraC_XylS_family_regulators"/>
</dbReference>
<evidence type="ECO:0000313" key="6">
    <source>
        <dbReference type="EMBL" id="RBO95460.1"/>
    </source>
</evidence>
<dbReference type="RefSeq" id="WP_113944026.1">
    <property type="nucleotide sequence ID" value="NZ_JBHEEG010000008.1"/>
</dbReference>
<feature type="compositionally biased region" description="Polar residues" evidence="4">
    <location>
        <begin position="1"/>
        <end position="17"/>
    </location>
</feature>
<gene>
    <name evidence="6" type="ORF">DFR47_10323</name>
</gene>